<keyword evidence="7 10" id="KW-1133">Transmembrane helix</keyword>
<evidence type="ECO:0000313" key="13">
    <source>
        <dbReference type="EMBL" id="KFD56234.1"/>
    </source>
</evidence>
<keyword evidence="14" id="KW-1185">Reference proteome</keyword>
<dbReference type="PANTHER" id="PTHR31488">
    <property type="entry name" value="DPY-19-LIKE 1, LIKE (H. SAPIENS)"/>
    <property type="match status" value="1"/>
</dbReference>
<dbReference type="Pfam" id="PF08161">
    <property type="entry name" value="RRP12_HEAT"/>
    <property type="match status" value="1"/>
</dbReference>
<feature type="compositionally biased region" description="Low complexity" evidence="9">
    <location>
        <begin position="1048"/>
        <end position="1058"/>
    </location>
</feature>
<evidence type="ECO:0000313" key="14">
    <source>
        <dbReference type="Proteomes" id="UP000030764"/>
    </source>
</evidence>
<keyword evidence="4" id="KW-0328">Glycosyltransferase</keyword>
<evidence type="ECO:0000256" key="7">
    <source>
        <dbReference type="ARBA" id="ARBA00022989"/>
    </source>
</evidence>
<feature type="transmembrane region" description="Helical" evidence="10">
    <location>
        <begin position="1650"/>
        <end position="1669"/>
    </location>
</feature>
<accession>A0A085MG88</accession>
<feature type="transmembrane region" description="Helical" evidence="10">
    <location>
        <begin position="1527"/>
        <end position="1549"/>
    </location>
</feature>
<evidence type="ECO:0000256" key="3">
    <source>
        <dbReference type="ARBA" id="ARBA00008744"/>
    </source>
</evidence>
<name>A0A085MG88_9BILA</name>
<evidence type="ECO:0000256" key="1">
    <source>
        <dbReference type="ARBA" id="ARBA00004141"/>
    </source>
</evidence>
<feature type="region of interest" description="Disordered" evidence="9">
    <location>
        <begin position="1264"/>
        <end position="1284"/>
    </location>
</feature>
<dbReference type="InterPro" id="IPR018732">
    <property type="entry name" value="Dpy-19/Dpy-19-like"/>
</dbReference>
<dbReference type="EMBL" id="KL363195">
    <property type="protein sequence ID" value="KFD56234.1"/>
    <property type="molecule type" value="Genomic_DNA"/>
</dbReference>
<feature type="region of interest" description="Disordered" evidence="9">
    <location>
        <begin position="1116"/>
        <end position="1171"/>
    </location>
</feature>
<feature type="region of interest" description="Disordered" evidence="9">
    <location>
        <begin position="1"/>
        <end position="22"/>
    </location>
</feature>
<feature type="region of interest" description="Disordered" evidence="9">
    <location>
        <begin position="1027"/>
        <end position="1058"/>
    </location>
</feature>
<feature type="transmembrane region" description="Helical" evidence="10">
    <location>
        <begin position="1794"/>
        <end position="1812"/>
    </location>
</feature>
<organism evidence="13 14">
    <name type="scientific">Trichuris suis</name>
    <name type="common">pig whipworm</name>
    <dbReference type="NCBI Taxonomy" id="68888"/>
    <lineage>
        <taxon>Eukaryota</taxon>
        <taxon>Metazoa</taxon>
        <taxon>Ecdysozoa</taxon>
        <taxon>Nematoda</taxon>
        <taxon>Enoplea</taxon>
        <taxon>Dorylaimia</taxon>
        <taxon>Trichinellida</taxon>
        <taxon>Trichuridae</taxon>
        <taxon>Trichuris</taxon>
    </lineage>
</organism>
<dbReference type="PANTHER" id="PTHR31488:SF1">
    <property type="entry name" value="C-MANNOSYLTRANSFERASE DPY19L1"/>
    <property type="match status" value="1"/>
</dbReference>
<comment type="similarity">
    <text evidence="2">Belongs to the RRP12 family.</text>
</comment>
<evidence type="ECO:0000256" key="9">
    <source>
        <dbReference type="SAM" id="MobiDB-lite"/>
    </source>
</evidence>
<evidence type="ECO:0000256" key="4">
    <source>
        <dbReference type="ARBA" id="ARBA00022676"/>
    </source>
</evidence>
<feature type="transmembrane region" description="Helical" evidence="10">
    <location>
        <begin position="1611"/>
        <end position="1630"/>
    </location>
</feature>
<keyword evidence="8 10" id="KW-0472">Membrane</keyword>
<evidence type="ECO:0000259" key="11">
    <source>
        <dbReference type="Pfam" id="PF08161"/>
    </source>
</evidence>
<feature type="domain" description="RRP12 HEAT" evidence="11">
    <location>
        <begin position="393"/>
        <end position="625"/>
    </location>
</feature>
<feature type="domain" description="RRP12 N-terminal HEAT" evidence="12">
    <location>
        <begin position="93"/>
        <end position="278"/>
    </location>
</feature>
<feature type="transmembrane region" description="Helical" evidence="10">
    <location>
        <begin position="1681"/>
        <end position="1700"/>
    </location>
</feature>
<comment type="similarity">
    <text evidence="3">Belongs to the dpy-19 family.</text>
</comment>
<dbReference type="Pfam" id="PF25772">
    <property type="entry name" value="HEAT_RRP12_N"/>
    <property type="match status" value="1"/>
</dbReference>
<dbReference type="Pfam" id="PF10034">
    <property type="entry name" value="Dpy19"/>
    <property type="match status" value="1"/>
</dbReference>
<evidence type="ECO:0000256" key="5">
    <source>
        <dbReference type="ARBA" id="ARBA00022679"/>
    </source>
</evidence>
<comment type="subcellular location">
    <subcellularLocation>
        <location evidence="1">Membrane</location>
        <topology evidence="1">Multi-pass membrane protein</topology>
    </subcellularLocation>
</comment>
<dbReference type="SUPFAM" id="SSF48371">
    <property type="entry name" value="ARM repeat"/>
    <property type="match status" value="1"/>
</dbReference>
<keyword evidence="6 10" id="KW-0812">Transmembrane</keyword>
<evidence type="ECO:0000256" key="6">
    <source>
        <dbReference type="ARBA" id="ARBA00022692"/>
    </source>
</evidence>
<evidence type="ECO:0000259" key="12">
    <source>
        <dbReference type="Pfam" id="PF25772"/>
    </source>
</evidence>
<feature type="transmembrane region" description="Helical" evidence="10">
    <location>
        <begin position="1489"/>
        <end position="1507"/>
    </location>
</feature>
<dbReference type="GO" id="GO:0000030">
    <property type="term" value="F:mannosyltransferase activity"/>
    <property type="evidence" value="ECO:0007669"/>
    <property type="project" value="TreeGrafter"/>
</dbReference>
<dbReference type="InterPro" id="IPR011989">
    <property type="entry name" value="ARM-like"/>
</dbReference>
<sequence length="2012" mass="227651">MRKPLSRNSSRKQAKKTGNNAKKKKYQLLAKPRYFTNSALSANADNPACQAMSMDSEMLLLQDFVDALNCSGRAKEKIFNVCRIDTEFGEKAIAALVAASKAITEANGRLEALEYFASLCTMLTGCENDTASVASILFLLKVLLPSVQPSILVNRFSQLSELLYITLSKFAHAQSKAVVKQAVVCLGLLLKVQPDHVWESSSTVRMFDSILLLVDDDSRPVRRAARKAVVLVLSVQGRSSIHPVAEKCFEFCDSNLRQQSGNTRQRRLNILQLLLHVLGKFSRLNLRTLCASLLLFMSEGDLETSTLCMVVLKNMFRSRPDEKSLTSQLNAELIMALYDCKPVESSEVLMVTWLNTMTEAHLCLHSKDQSKGKVYALRWIAQVTPIFHLDNERTVRVLCGCLSRLMKHCFSTEDGSSYGGKILQKLDSALKPVNYTSLRAVGNLFEVFYSVFGRSLPKGDLEKSVNFLADLRENTDNERLKLFAGRVIGCVVRYVGPDVTLQLLPLKLDDATPGLPVDLSRTWLIQILKRDLQEAEFGFFTSTIMPLAVRFKEYADRADESSSTVFRRIHVQLWSLLPNFCCCAIDLDEKVDLMSTVLECALVEQPDAIEVVLLALRKLSTYAQERSGVRTVLTNVFSTVCRLYIGGEWQKTVRLSLLATLRHIVPVIPKDELAKSVQPGLDNLSKLLTTEEQEASRVFDVLGIFARNVHAESANVILEALFVLKEKVKVRMMKKIYRVLEELVQNDQAILSTQQLDQILRLLREQPNSLCLAGKAAMFGCLEGLIRRFPPEMVETAKEILVQTFSFGMKDYNMRVKKRCAAVLFAVTELLENVEESTEKAVEIAYDILSSFLDVAEPSRILGSLLGFRLLTYRYREHVPGVVISDMVTKVCSLMSIDNLSVIKACLQFCLTFFSSLPYITAVQYLDDVVPSLFKQSVGCARRSRFRTRLLLKKLVRLFSFETVVKFVPDDQRVRLTYVRKALAREGRRKVGPTKKDELDLDDETQTAVTMVDTICGLLGRPEVDDISDSDSDSVKSVTIASTRGHPRTAVSRRSTATRFEERDEDDIIDLLDPDLHKHLAVDSESTKKIDGNGLDDEDSDVGIAEDGRIVILDKRDKRKKASVANGEDNYSPESGEEDFTEINSQKADEQSRAAQKPSKKDKASAKLATRRRGEKLEPYAYYPFDFRTLKRRGKKISAFKGVVGRRKVRKQLHAISSGKQLMVNAAVVPSSSSVEKITGTSMDNVRRRRHRYEKDAEKWGIAEETKRTPSAHRERRDLENSQKNGERCFSLRNAVVVLLAISVGVLHRYYLAMLFENDRHFSHLGEMEREMSFRSEMGFYYSFYKNLVDSPTFVHGIRGLLRDNRTEFGHEINDLKRFNLYPEIVAAVLFRTYQSLTRYFDYETEVCWSTFRGENISPTTSCEGMGNKFYFYLNIIFSLGGLLASLLFLFGYLLSESILGGILTILCFFFNHGQATRTMWAPCLRESFGYPIFLLLMLVVTAIVKANHVTSFRTVLVAFCSCTFMLFWQFASFPLSTMVVSLLLLNLFGYLSTKVFAKILSALMVGFLAAVVLLFFNEMLLTSFYATSLFVSFFALLTERVFSKRSLLGAIAKILLFGVGTVALKVLIARLCSVTDDAHIFELLKSKLLGEYTFHTYLYLCMIEFGFLPTNDIIEMSRSLLLPASMIVLLAALKVVIHYEYADYRKGIDSLANSGLRSRVLYVYSAELFSRYGWSRHAAEIVFHAAYVHHLFASFQPNGKYLFEIEVLVRFENCILKFLSDVFGRPVSWRRSVILGVLLAILMSIFGVTHVQKQLSIKGEFSDMRQEELLLWIKKNTSPGFNYSGLNFHSSHVGFIDAVFAGQMPIMSSIMLSTGRPIVAHPHYEDAALRKRVKTIYQMFSRKPVQQFHKAVASTGAHYLIIERNYCYNADAGTVTKQCYFPNAWDNEDPNNLGNDVCCWVMQMKPAPFKRVYESGVYIIFKPDSIYLQVKYCRCCPAFQHSLQCCVTRSV</sequence>
<dbReference type="Gene3D" id="1.25.10.10">
    <property type="entry name" value="Leucine-rich Repeat Variant"/>
    <property type="match status" value="1"/>
</dbReference>
<evidence type="ECO:0000256" key="10">
    <source>
        <dbReference type="SAM" id="Phobius"/>
    </source>
</evidence>
<gene>
    <name evidence="13" type="ORF">M513_03012</name>
</gene>
<feature type="transmembrane region" description="Helical" evidence="10">
    <location>
        <begin position="1556"/>
        <end position="1577"/>
    </location>
</feature>
<evidence type="ECO:0000256" key="8">
    <source>
        <dbReference type="ARBA" id="ARBA00023136"/>
    </source>
</evidence>
<evidence type="ECO:0000256" key="2">
    <source>
        <dbReference type="ARBA" id="ARBA00007690"/>
    </source>
</evidence>
<dbReference type="GO" id="GO:0005637">
    <property type="term" value="C:nuclear inner membrane"/>
    <property type="evidence" value="ECO:0007669"/>
    <property type="project" value="TreeGrafter"/>
</dbReference>
<feature type="transmembrane region" description="Helical" evidence="10">
    <location>
        <begin position="1430"/>
        <end position="1453"/>
    </location>
</feature>
<dbReference type="InterPro" id="IPR016024">
    <property type="entry name" value="ARM-type_fold"/>
</dbReference>
<feature type="transmembrane region" description="Helical" evidence="10">
    <location>
        <begin position="1459"/>
        <end position="1477"/>
    </location>
</feature>
<dbReference type="InterPro" id="IPR012978">
    <property type="entry name" value="HEAT_RRP12"/>
</dbReference>
<reference evidence="13 14" key="1">
    <citation type="journal article" date="2014" name="Nat. Genet.">
        <title>Genome and transcriptome of the porcine whipworm Trichuris suis.</title>
        <authorList>
            <person name="Jex A.R."/>
            <person name="Nejsum P."/>
            <person name="Schwarz E.M."/>
            <person name="Hu L."/>
            <person name="Young N.D."/>
            <person name="Hall R.S."/>
            <person name="Korhonen P.K."/>
            <person name="Liao S."/>
            <person name="Thamsborg S."/>
            <person name="Xia J."/>
            <person name="Xu P."/>
            <person name="Wang S."/>
            <person name="Scheerlinck J.P."/>
            <person name="Hofmann A."/>
            <person name="Sternberg P.W."/>
            <person name="Wang J."/>
            <person name="Gasser R.B."/>
        </authorList>
    </citation>
    <scope>NUCLEOTIDE SEQUENCE [LARGE SCALE GENOMIC DNA]</scope>
    <source>
        <strain evidence="13">DCEP-RM93M</strain>
    </source>
</reference>
<proteinExistence type="inferred from homology"/>
<feature type="transmembrane region" description="Helical" evidence="10">
    <location>
        <begin position="1292"/>
        <end position="1312"/>
    </location>
</feature>
<dbReference type="InterPro" id="IPR057860">
    <property type="entry name" value="HEAT_RRP12_N"/>
</dbReference>
<keyword evidence="5" id="KW-0808">Transferase</keyword>
<dbReference type="Proteomes" id="UP000030764">
    <property type="component" value="Unassembled WGS sequence"/>
</dbReference>
<protein>
    <submittedName>
        <fullName evidence="13">Uncharacterized protein</fullName>
    </submittedName>
</protein>